<protein>
    <submittedName>
        <fullName evidence="7">DNA-binding MurR/RpiR family transcriptional regulator</fullName>
    </submittedName>
</protein>
<dbReference type="Proteomes" id="UP001242480">
    <property type="component" value="Unassembled WGS sequence"/>
</dbReference>
<feature type="compositionally biased region" description="Pro residues" evidence="4">
    <location>
        <begin position="1"/>
        <end position="12"/>
    </location>
</feature>
<dbReference type="Pfam" id="PF01380">
    <property type="entry name" value="SIS"/>
    <property type="match status" value="1"/>
</dbReference>
<proteinExistence type="predicted"/>
<dbReference type="PROSITE" id="PS51464">
    <property type="entry name" value="SIS"/>
    <property type="match status" value="1"/>
</dbReference>
<dbReference type="InterPro" id="IPR047640">
    <property type="entry name" value="RpiR-like"/>
</dbReference>
<dbReference type="PANTHER" id="PTHR30514">
    <property type="entry name" value="GLUCOKINASE"/>
    <property type="match status" value="1"/>
</dbReference>
<evidence type="ECO:0000313" key="7">
    <source>
        <dbReference type="EMBL" id="MDQ0469128.1"/>
    </source>
</evidence>
<evidence type="ECO:0000256" key="3">
    <source>
        <dbReference type="ARBA" id="ARBA00023163"/>
    </source>
</evidence>
<dbReference type="InterPro" id="IPR000281">
    <property type="entry name" value="HTH_RpiR"/>
</dbReference>
<keyword evidence="3" id="KW-0804">Transcription</keyword>
<dbReference type="GO" id="GO:0003677">
    <property type="term" value="F:DNA binding"/>
    <property type="evidence" value="ECO:0007669"/>
    <property type="project" value="UniProtKB-KW"/>
</dbReference>
<evidence type="ECO:0000256" key="1">
    <source>
        <dbReference type="ARBA" id="ARBA00023015"/>
    </source>
</evidence>
<feature type="domain" description="SIS" evidence="6">
    <location>
        <begin position="138"/>
        <end position="289"/>
    </location>
</feature>
<dbReference type="InterPro" id="IPR046348">
    <property type="entry name" value="SIS_dom_sf"/>
</dbReference>
<accession>A0ABU0J4D1</accession>
<evidence type="ECO:0000256" key="2">
    <source>
        <dbReference type="ARBA" id="ARBA00023125"/>
    </source>
</evidence>
<sequence length="294" mass="31231">MTLPPTSPPSPAAPDDDRRPLRLRMASVNLFPAERRIVEQLLAIPAYELGAMTSSDLSERSGASRSSIDRLSRKLGYQGLKDMRRALLREEAQRGSPASPADGRRSAGDVARRVMASIAARAEAMAQSLARGPDLDRLLEWLTTARSIQLFGAGESAAACTAVYMRLIRLGLPIGFADEHHTQVTLASLMGPADLAVAISYSGGTKSTMWAAKTAKRNGARLVVITGIVGSPLARLADLLVPLPTGPLPGSAEVVDRVIAVGLAEVLFQCLVADAPDLAAQSLRVDDIFSDDRL</sequence>
<dbReference type="InterPro" id="IPR036388">
    <property type="entry name" value="WH-like_DNA-bd_sf"/>
</dbReference>
<dbReference type="InterPro" id="IPR001347">
    <property type="entry name" value="SIS_dom"/>
</dbReference>
<evidence type="ECO:0000259" key="6">
    <source>
        <dbReference type="PROSITE" id="PS51464"/>
    </source>
</evidence>
<feature type="region of interest" description="Disordered" evidence="4">
    <location>
        <begin position="1"/>
        <end position="20"/>
    </location>
</feature>
<keyword evidence="8" id="KW-1185">Reference proteome</keyword>
<dbReference type="RefSeq" id="WP_307271382.1">
    <property type="nucleotide sequence ID" value="NZ_JAUSVX010000003.1"/>
</dbReference>
<keyword evidence="1" id="KW-0805">Transcription regulation</keyword>
<dbReference type="PANTHER" id="PTHR30514:SF1">
    <property type="entry name" value="HTH-TYPE TRANSCRIPTIONAL REGULATOR HEXR-RELATED"/>
    <property type="match status" value="1"/>
</dbReference>
<dbReference type="InterPro" id="IPR035472">
    <property type="entry name" value="RpiR-like_SIS"/>
</dbReference>
<gene>
    <name evidence="7" type="ORF">QO011_002139</name>
</gene>
<dbReference type="EMBL" id="JAUSVX010000003">
    <property type="protein sequence ID" value="MDQ0469128.1"/>
    <property type="molecule type" value="Genomic_DNA"/>
</dbReference>
<name>A0ABU0J4D1_9HYPH</name>
<comment type="caution">
    <text evidence="7">The sequence shown here is derived from an EMBL/GenBank/DDBJ whole genome shotgun (WGS) entry which is preliminary data.</text>
</comment>
<dbReference type="InterPro" id="IPR009057">
    <property type="entry name" value="Homeodomain-like_sf"/>
</dbReference>
<evidence type="ECO:0000313" key="8">
    <source>
        <dbReference type="Proteomes" id="UP001242480"/>
    </source>
</evidence>
<dbReference type="CDD" id="cd05013">
    <property type="entry name" value="SIS_RpiR"/>
    <property type="match status" value="1"/>
</dbReference>
<feature type="domain" description="HTH rpiR-type" evidence="5">
    <location>
        <begin position="17"/>
        <end position="94"/>
    </location>
</feature>
<dbReference type="Gene3D" id="3.40.50.10490">
    <property type="entry name" value="Glucose-6-phosphate isomerase like protein, domain 1"/>
    <property type="match status" value="1"/>
</dbReference>
<evidence type="ECO:0000256" key="4">
    <source>
        <dbReference type="SAM" id="MobiDB-lite"/>
    </source>
</evidence>
<keyword evidence="2 7" id="KW-0238">DNA-binding</keyword>
<dbReference type="Pfam" id="PF01418">
    <property type="entry name" value="HTH_6"/>
    <property type="match status" value="1"/>
</dbReference>
<dbReference type="PROSITE" id="PS51071">
    <property type="entry name" value="HTH_RPIR"/>
    <property type="match status" value="1"/>
</dbReference>
<evidence type="ECO:0000259" key="5">
    <source>
        <dbReference type="PROSITE" id="PS51071"/>
    </source>
</evidence>
<organism evidence="7 8">
    <name type="scientific">Labrys wisconsinensis</name>
    <dbReference type="NCBI Taxonomy" id="425677"/>
    <lineage>
        <taxon>Bacteria</taxon>
        <taxon>Pseudomonadati</taxon>
        <taxon>Pseudomonadota</taxon>
        <taxon>Alphaproteobacteria</taxon>
        <taxon>Hyphomicrobiales</taxon>
        <taxon>Xanthobacteraceae</taxon>
        <taxon>Labrys</taxon>
    </lineage>
</organism>
<dbReference type="Gene3D" id="1.10.10.10">
    <property type="entry name" value="Winged helix-like DNA-binding domain superfamily/Winged helix DNA-binding domain"/>
    <property type="match status" value="1"/>
</dbReference>
<dbReference type="SUPFAM" id="SSF53697">
    <property type="entry name" value="SIS domain"/>
    <property type="match status" value="1"/>
</dbReference>
<dbReference type="SUPFAM" id="SSF46689">
    <property type="entry name" value="Homeodomain-like"/>
    <property type="match status" value="1"/>
</dbReference>
<reference evidence="7 8" key="1">
    <citation type="submission" date="2023-07" db="EMBL/GenBank/DDBJ databases">
        <title>Genomic Encyclopedia of Type Strains, Phase IV (KMG-IV): sequencing the most valuable type-strain genomes for metagenomic binning, comparative biology and taxonomic classification.</title>
        <authorList>
            <person name="Goeker M."/>
        </authorList>
    </citation>
    <scope>NUCLEOTIDE SEQUENCE [LARGE SCALE GENOMIC DNA]</scope>
    <source>
        <strain evidence="7 8">DSM 19619</strain>
    </source>
</reference>